<comment type="subcellular location">
    <subcellularLocation>
        <location evidence="1">Membrane</location>
    </subcellularLocation>
</comment>
<accession>A0ABD5Y598</accession>
<dbReference type="GeneID" id="78822914"/>
<dbReference type="GO" id="GO:0009003">
    <property type="term" value="F:signal peptidase activity"/>
    <property type="evidence" value="ECO:0007669"/>
    <property type="project" value="UniProtKB-EC"/>
</dbReference>
<keyword evidence="3 5" id="KW-1133">Transmembrane helix</keyword>
<dbReference type="EC" id="3.4.21.89" evidence="7"/>
<evidence type="ECO:0000313" key="7">
    <source>
        <dbReference type="EMBL" id="MFC7142568.1"/>
    </source>
</evidence>
<proteinExistence type="predicted"/>
<dbReference type="RefSeq" id="WP_274323631.1">
    <property type="nucleotide sequence ID" value="NZ_CP118158.1"/>
</dbReference>
<dbReference type="EMBL" id="JBHTAS010000001">
    <property type="protein sequence ID" value="MFC7142568.1"/>
    <property type="molecule type" value="Genomic_DNA"/>
</dbReference>
<keyword evidence="8" id="KW-1185">Reference proteome</keyword>
<name>A0ABD5Y598_9EURY</name>
<gene>
    <name evidence="7" type="ORF">ACFQMA_22370</name>
</gene>
<keyword evidence="2 5" id="KW-0812">Transmembrane</keyword>
<reference evidence="7 8" key="1">
    <citation type="journal article" date="2019" name="Int. J. Syst. Evol. Microbiol.">
        <title>The Global Catalogue of Microorganisms (GCM) 10K type strain sequencing project: providing services to taxonomists for standard genome sequencing and annotation.</title>
        <authorList>
            <consortium name="The Broad Institute Genomics Platform"/>
            <consortium name="The Broad Institute Genome Sequencing Center for Infectious Disease"/>
            <person name="Wu L."/>
            <person name="Ma J."/>
        </authorList>
    </citation>
    <scope>NUCLEOTIDE SEQUENCE [LARGE SCALE GENOMIC DNA]</scope>
    <source>
        <strain evidence="7 8">XZYJT29</strain>
    </source>
</reference>
<evidence type="ECO:0000256" key="3">
    <source>
        <dbReference type="ARBA" id="ARBA00022989"/>
    </source>
</evidence>
<evidence type="ECO:0000256" key="4">
    <source>
        <dbReference type="ARBA" id="ARBA00023136"/>
    </source>
</evidence>
<sequence>MSGRLLVGTRVDWRRLVNLAGLLVGVTVVALFVSAAIPQVVGADASYVVRSDSMSPSIEAGSVVYVSSVPAAEISTGDVITFRNGAAGDQRVTHRVVGVVEEGGERRFRTKGDANDQADPELVPSQAVIGRVGFHVPLLGYAITFAQTDLGLALLVIVPAVLLAVTELWDLARTGTDRTTGSSDDTEENGRD</sequence>
<dbReference type="InterPro" id="IPR001733">
    <property type="entry name" value="Peptidase_S26B"/>
</dbReference>
<dbReference type="CDD" id="cd06530">
    <property type="entry name" value="S26_SPase_I"/>
    <property type="match status" value="1"/>
</dbReference>
<comment type="caution">
    <text evidence="7">The sequence shown here is derived from an EMBL/GenBank/DDBJ whole genome shotgun (WGS) entry which is preliminary data.</text>
</comment>
<evidence type="ECO:0000259" key="6">
    <source>
        <dbReference type="Pfam" id="PF10502"/>
    </source>
</evidence>
<keyword evidence="4 5" id="KW-0472">Membrane</keyword>
<feature type="transmembrane region" description="Helical" evidence="5">
    <location>
        <begin position="16"/>
        <end position="37"/>
    </location>
</feature>
<dbReference type="SUPFAM" id="SSF51306">
    <property type="entry name" value="LexA/Signal peptidase"/>
    <property type="match status" value="1"/>
</dbReference>
<keyword evidence="7" id="KW-0378">Hydrolase</keyword>
<feature type="transmembrane region" description="Helical" evidence="5">
    <location>
        <begin position="150"/>
        <end position="169"/>
    </location>
</feature>
<dbReference type="GO" id="GO:0016020">
    <property type="term" value="C:membrane"/>
    <property type="evidence" value="ECO:0007669"/>
    <property type="project" value="UniProtKB-SubCell"/>
</dbReference>
<evidence type="ECO:0000313" key="8">
    <source>
        <dbReference type="Proteomes" id="UP001596432"/>
    </source>
</evidence>
<feature type="domain" description="Peptidase S26" evidence="6">
    <location>
        <begin position="28"/>
        <end position="99"/>
    </location>
</feature>
<dbReference type="InterPro" id="IPR019533">
    <property type="entry name" value="Peptidase_S26"/>
</dbReference>
<dbReference type="PANTHER" id="PTHR10806:SF6">
    <property type="entry name" value="SIGNAL PEPTIDASE COMPLEX CATALYTIC SUBUNIT SEC11"/>
    <property type="match status" value="1"/>
</dbReference>
<dbReference type="AlphaFoldDB" id="A0ABD5Y598"/>
<dbReference type="NCBIfam" id="TIGR02228">
    <property type="entry name" value="sigpep_I_arch"/>
    <property type="match status" value="1"/>
</dbReference>
<evidence type="ECO:0000256" key="1">
    <source>
        <dbReference type="ARBA" id="ARBA00004370"/>
    </source>
</evidence>
<protein>
    <submittedName>
        <fullName evidence="7">Signal peptidase I</fullName>
        <ecNumber evidence="7">3.4.21.89</ecNumber>
    </submittedName>
</protein>
<dbReference type="Gene3D" id="2.10.109.10">
    <property type="entry name" value="Umud Fragment, subunit A"/>
    <property type="match status" value="1"/>
</dbReference>
<evidence type="ECO:0000256" key="2">
    <source>
        <dbReference type="ARBA" id="ARBA00022692"/>
    </source>
</evidence>
<dbReference type="PANTHER" id="PTHR10806">
    <property type="entry name" value="SIGNAL PEPTIDASE COMPLEX CATALYTIC SUBUNIT SEC11"/>
    <property type="match status" value="1"/>
</dbReference>
<organism evidence="7 8">
    <name type="scientific">Halosimplex aquaticum</name>
    <dbReference type="NCBI Taxonomy" id="3026162"/>
    <lineage>
        <taxon>Archaea</taxon>
        <taxon>Methanobacteriati</taxon>
        <taxon>Methanobacteriota</taxon>
        <taxon>Stenosarchaea group</taxon>
        <taxon>Halobacteria</taxon>
        <taxon>Halobacteriales</taxon>
        <taxon>Haloarculaceae</taxon>
        <taxon>Halosimplex</taxon>
    </lineage>
</organism>
<dbReference type="Pfam" id="PF10502">
    <property type="entry name" value="Peptidase_S26"/>
    <property type="match status" value="1"/>
</dbReference>
<dbReference type="Proteomes" id="UP001596432">
    <property type="component" value="Unassembled WGS sequence"/>
</dbReference>
<evidence type="ECO:0000256" key="5">
    <source>
        <dbReference type="SAM" id="Phobius"/>
    </source>
</evidence>
<dbReference type="InterPro" id="IPR036286">
    <property type="entry name" value="LexA/Signal_pep-like_sf"/>
</dbReference>